<dbReference type="OrthoDB" id="9781738at2"/>
<evidence type="ECO:0000259" key="1">
    <source>
        <dbReference type="Pfam" id="PF13439"/>
    </source>
</evidence>
<sequence length="383" mass="41173">MPAVLHVITSLGSGGAERMLTRVATARGLAAYRQTVVSLTGDGVYGEALRSAGVPLHALNMGSSVYLSFLRLVGIIRRERPDIIMTWLYHADFLGTLATALTRTPCLIWNLRCSDMDLTQYKPTTRRVLSLLVRLSGRPWAVTSNSAAGQAVHAALGYRPRRWVVLPNGFDLTTWHPDAADRAAVRTAWGLAPKDQAIGLVARVDPMKDHATFLAAAEDVAARLPAARFVLIGRGTERLSLPAALAARTHALGERDDVPRLMRGLDLAVLSSAFGEGFPNAVGEAMATGLPCVVTNVGDAARIVGDTGTVVPPREPARLAAAIVDMLAEGPEALQVRGADANRRIRERWALPMVLDAYDRLWREALDDAALVPGRIPGPREVV</sequence>
<dbReference type="Gene3D" id="3.40.50.2000">
    <property type="entry name" value="Glycogen Phosphorylase B"/>
    <property type="match status" value="2"/>
</dbReference>
<dbReference type="Pfam" id="PF13439">
    <property type="entry name" value="Glyco_transf_4"/>
    <property type="match status" value="1"/>
</dbReference>
<protein>
    <submittedName>
        <fullName evidence="2">Glycosyltransferase</fullName>
    </submittedName>
</protein>
<dbReference type="Pfam" id="PF13692">
    <property type="entry name" value="Glyco_trans_1_4"/>
    <property type="match status" value="1"/>
</dbReference>
<evidence type="ECO:0000313" key="2">
    <source>
        <dbReference type="EMBL" id="KAA5597162.1"/>
    </source>
</evidence>
<keyword evidence="3" id="KW-1185">Reference proteome</keyword>
<gene>
    <name evidence="2" type="ORF">F1193_15065</name>
</gene>
<dbReference type="EMBL" id="VWPL01000038">
    <property type="protein sequence ID" value="KAA5597162.1"/>
    <property type="molecule type" value="Genomic_DNA"/>
</dbReference>
<feature type="domain" description="Glycosyltransferase subfamily 4-like N-terminal" evidence="1">
    <location>
        <begin position="14"/>
        <end position="173"/>
    </location>
</feature>
<dbReference type="RefSeq" id="WP_150098624.1">
    <property type="nucleotide sequence ID" value="NZ_VWPL01000038.1"/>
</dbReference>
<dbReference type="GO" id="GO:0016757">
    <property type="term" value="F:glycosyltransferase activity"/>
    <property type="evidence" value="ECO:0007669"/>
    <property type="project" value="UniProtKB-ARBA"/>
</dbReference>
<dbReference type="InterPro" id="IPR028098">
    <property type="entry name" value="Glyco_trans_4-like_N"/>
</dbReference>
<reference evidence="2 3" key="1">
    <citation type="submission" date="2019-09" db="EMBL/GenBank/DDBJ databases">
        <title>Draft Whole-Genome sequence of Blastochloris sulfoviridis DSM 729.</title>
        <authorList>
            <person name="Meyer T.E."/>
            <person name="Kyndt J.A."/>
        </authorList>
    </citation>
    <scope>NUCLEOTIDE SEQUENCE [LARGE SCALE GENOMIC DNA]</scope>
    <source>
        <strain evidence="2 3">DSM 729</strain>
    </source>
</reference>
<keyword evidence="2" id="KW-0808">Transferase</keyword>
<dbReference type="AlphaFoldDB" id="A0A5M6HMS6"/>
<accession>A0A5M6HMS6</accession>
<evidence type="ECO:0000313" key="3">
    <source>
        <dbReference type="Proteomes" id="UP000323886"/>
    </source>
</evidence>
<dbReference type="SUPFAM" id="SSF53756">
    <property type="entry name" value="UDP-Glycosyltransferase/glycogen phosphorylase"/>
    <property type="match status" value="1"/>
</dbReference>
<proteinExistence type="predicted"/>
<name>A0A5M6HMS6_9HYPH</name>
<organism evidence="2 3">
    <name type="scientific">Blastochloris sulfoviridis</name>
    <dbReference type="NCBI Taxonomy" id="50712"/>
    <lineage>
        <taxon>Bacteria</taxon>
        <taxon>Pseudomonadati</taxon>
        <taxon>Pseudomonadota</taxon>
        <taxon>Alphaproteobacteria</taxon>
        <taxon>Hyphomicrobiales</taxon>
        <taxon>Blastochloridaceae</taxon>
        <taxon>Blastochloris</taxon>
    </lineage>
</organism>
<comment type="caution">
    <text evidence="2">The sequence shown here is derived from an EMBL/GenBank/DDBJ whole genome shotgun (WGS) entry which is preliminary data.</text>
</comment>
<dbReference type="PANTHER" id="PTHR12526">
    <property type="entry name" value="GLYCOSYLTRANSFERASE"/>
    <property type="match status" value="1"/>
</dbReference>
<dbReference type="Proteomes" id="UP000323886">
    <property type="component" value="Unassembled WGS sequence"/>
</dbReference>